<name>A0A9W8WPH7_9PLEO</name>
<accession>A0A9W8WPH7</accession>
<feature type="signal peptide" evidence="1">
    <location>
        <begin position="1"/>
        <end position="15"/>
    </location>
</feature>
<keyword evidence="1" id="KW-0732">Signal</keyword>
<dbReference type="Proteomes" id="UP001140562">
    <property type="component" value="Unassembled WGS sequence"/>
</dbReference>
<feature type="non-terminal residue" evidence="2">
    <location>
        <position position="101"/>
    </location>
</feature>
<evidence type="ECO:0000256" key="1">
    <source>
        <dbReference type="SAM" id="SignalP"/>
    </source>
</evidence>
<keyword evidence="3" id="KW-1185">Reference proteome</keyword>
<gene>
    <name evidence="2" type="ORF">N0V87_010377</name>
</gene>
<comment type="caution">
    <text evidence="2">The sequence shown here is derived from an EMBL/GenBank/DDBJ whole genome shotgun (WGS) entry which is preliminary data.</text>
</comment>
<evidence type="ECO:0000313" key="3">
    <source>
        <dbReference type="Proteomes" id="UP001140562"/>
    </source>
</evidence>
<dbReference type="EMBL" id="JAPEUV010000237">
    <property type="protein sequence ID" value="KAJ4330021.1"/>
    <property type="molecule type" value="Genomic_DNA"/>
</dbReference>
<dbReference type="AlphaFoldDB" id="A0A9W8WPH7"/>
<sequence length="101" mass="11595">MIWIARIFVALVAIANDIAWLATDPVAIVALAKSNCTLPTLDCLRQAKSFHAQLVQEHTDAYWYRVNEESARIEHEKQAKDAHDLYVAQQMAKGDKWDKWE</sequence>
<feature type="chain" id="PRO_5040992745" evidence="1">
    <location>
        <begin position="16"/>
        <end position="101"/>
    </location>
</feature>
<proteinExistence type="predicted"/>
<dbReference type="OrthoDB" id="3794199at2759"/>
<protein>
    <submittedName>
        <fullName evidence="2">Uncharacterized protein</fullName>
    </submittedName>
</protein>
<evidence type="ECO:0000313" key="2">
    <source>
        <dbReference type="EMBL" id="KAJ4330021.1"/>
    </source>
</evidence>
<reference evidence="2" key="1">
    <citation type="submission" date="2022-10" db="EMBL/GenBank/DDBJ databases">
        <title>Tapping the CABI collections for fungal endophytes: first genome assemblies for Collariella, Neodidymelliopsis, Ascochyta clinopodiicola, Didymella pomorum, Didymosphaeria variabile, Neocosmospora piperis and Neocucurbitaria cava.</title>
        <authorList>
            <person name="Hill R."/>
        </authorList>
    </citation>
    <scope>NUCLEOTIDE SEQUENCE</scope>
    <source>
        <strain evidence="2">IMI 360193</strain>
    </source>
</reference>
<organism evidence="2 3">
    <name type="scientific">Didymella glomerata</name>
    <dbReference type="NCBI Taxonomy" id="749621"/>
    <lineage>
        <taxon>Eukaryota</taxon>
        <taxon>Fungi</taxon>
        <taxon>Dikarya</taxon>
        <taxon>Ascomycota</taxon>
        <taxon>Pezizomycotina</taxon>
        <taxon>Dothideomycetes</taxon>
        <taxon>Pleosporomycetidae</taxon>
        <taxon>Pleosporales</taxon>
        <taxon>Pleosporineae</taxon>
        <taxon>Didymellaceae</taxon>
        <taxon>Didymella</taxon>
    </lineage>
</organism>